<protein>
    <submittedName>
        <fullName evidence="2">Uncharacterized protein</fullName>
    </submittedName>
</protein>
<dbReference type="AlphaFoldDB" id="U5CW94"/>
<organism evidence="2 3">
    <name type="scientific">Amborella trichopoda</name>
    <dbReference type="NCBI Taxonomy" id="13333"/>
    <lineage>
        <taxon>Eukaryota</taxon>
        <taxon>Viridiplantae</taxon>
        <taxon>Streptophyta</taxon>
        <taxon>Embryophyta</taxon>
        <taxon>Tracheophyta</taxon>
        <taxon>Spermatophyta</taxon>
        <taxon>Magnoliopsida</taxon>
        <taxon>Amborellales</taxon>
        <taxon>Amborellaceae</taxon>
        <taxon>Amborella</taxon>
    </lineage>
</organism>
<feature type="region of interest" description="Disordered" evidence="1">
    <location>
        <begin position="32"/>
        <end position="60"/>
    </location>
</feature>
<evidence type="ECO:0000313" key="3">
    <source>
        <dbReference type="Proteomes" id="UP000017836"/>
    </source>
</evidence>
<sequence length="60" mass="6615">MVAGLSQGLRAQPAQAPDILMIGEEEEEVVVGCSQRSTGEDDEGREGNQHDEHYEEEMAR</sequence>
<dbReference type="HOGENOM" id="CLU_2944763_0_0_1"/>
<keyword evidence="3" id="KW-1185">Reference proteome</keyword>
<gene>
    <name evidence="2" type="ORF">AMTR_s00033p00238160</name>
</gene>
<reference evidence="3" key="1">
    <citation type="journal article" date="2013" name="Science">
        <title>The Amborella genome and the evolution of flowering plants.</title>
        <authorList>
            <consortium name="Amborella Genome Project"/>
        </authorList>
    </citation>
    <scope>NUCLEOTIDE SEQUENCE [LARGE SCALE GENOMIC DNA]</scope>
</reference>
<accession>U5CW94</accession>
<dbReference type="EMBL" id="KI392557">
    <property type="protein sequence ID" value="ERN14409.1"/>
    <property type="molecule type" value="Genomic_DNA"/>
</dbReference>
<proteinExistence type="predicted"/>
<name>U5CW94_AMBTC</name>
<evidence type="ECO:0000256" key="1">
    <source>
        <dbReference type="SAM" id="MobiDB-lite"/>
    </source>
</evidence>
<feature type="compositionally biased region" description="Basic and acidic residues" evidence="1">
    <location>
        <begin position="45"/>
        <end position="60"/>
    </location>
</feature>
<dbReference type="Proteomes" id="UP000017836">
    <property type="component" value="Unassembled WGS sequence"/>
</dbReference>
<dbReference type="Gramene" id="ERN14409">
    <property type="protein sequence ID" value="ERN14409"/>
    <property type="gene ID" value="AMTR_s00033p00238160"/>
</dbReference>
<evidence type="ECO:0000313" key="2">
    <source>
        <dbReference type="EMBL" id="ERN14409.1"/>
    </source>
</evidence>